<dbReference type="GO" id="GO:0000184">
    <property type="term" value="P:nuclear-transcribed mRNA catabolic process, nonsense-mediated decay"/>
    <property type="evidence" value="ECO:0007669"/>
    <property type="project" value="TreeGrafter"/>
</dbReference>
<reference evidence="3 4" key="1">
    <citation type="journal article" date="2012" name="New Phytol.">
        <title>Insight into trade-off between wood decay and parasitism from the genome of a fungal forest pathogen.</title>
        <authorList>
            <person name="Olson A."/>
            <person name="Aerts A."/>
            <person name="Asiegbu F."/>
            <person name="Belbahri L."/>
            <person name="Bouzid O."/>
            <person name="Broberg A."/>
            <person name="Canback B."/>
            <person name="Coutinho P.M."/>
            <person name="Cullen D."/>
            <person name="Dalman K."/>
            <person name="Deflorio G."/>
            <person name="van Diepen L.T."/>
            <person name="Dunand C."/>
            <person name="Duplessis S."/>
            <person name="Durling M."/>
            <person name="Gonthier P."/>
            <person name="Grimwood J."/>
            <person name="Fossdal C.G."/>
            <person name="Hansson D."/>
            <person name="Henrissat B."/>
            <person name="Hietala A."/>
            <person name="Himmelstrand K."/>
            <person name="Hoffmeister D."/>
            <person name="Hogberg N."/>
            <person name="James T.Y."/>
            <person name="Karlsson M."/>
            <person name="Kohler A."/>
            <person name="Kues U."/>
            <person name="Lee Y.H."/>
            <person name="Lin Y.C."/>
            <person name="Lind M."/>
            <person name="Lindquist E."/>
            <person name="Lombard V."/>
            <person name="Lucas S."/>
            <person name="Lunden K."/>
            <person name="Morin E."/>
            <person name="Murat C."/>
            <person name="Park J."/>
            <person name="Raffaello T."/>
            <person name="Rouze P."/>
            <person name="Salamov A."/>
            <person name="Schmutz J."/>
            <person name="Solheim H."/>
            <person name="Stahlberg J."/>
            <person name="Velez H."/>
            <person name="de Vries R.P."/>
            <person name="Wiebenga A."/>
            <person name="Woodward S."/>
            <person name="Yakovlev I."/>
            <person name="Garbelotto M."/>
            <person name="Martin F."/>
            <person name="Grigoriev I.V."/>
            <person name="Stenlid J."/>
        </authorList>
    </citation>
    <scope>NUCLEOTIDE SEQUENCE [LARGE SCALE GENOMIC DNA]</scope>
    <source>
        <strain evidence="3 4">TC 32-1</strain>
    </source>
</reference>
<proteinExistence type="predicted"/>
<dbReference type="EMBL" id="KI925455">
    <property type="protein sequence ID" value="ETW85542.1"/>
    <property type="molecule type" value="Genomic_DNA"/>
</dbReference>
<name>W4KI69_HETIT</name>
<feature type="region of interest" description="Disordered" evidence="1">
    <location>
        <begin position="656"/>
        <end position="679"/>
    </location>
</feature>
<feature type="compositionally biased region" description="Acidic residues" evidence="1">
    <location>
        <begin position="912"/>
        <end position="923"/>
    </location>
</feature>
<dbReference type="PANTHER" id="PTHR15696:SF0">
    <property type="entry name" value="TELOMERASE-BINDING PROTEIN EST1A"/>
    <property type="match status" value="1"/>
</dbReference>
<feature type="region of interest" description="Disordered" evidence="1">
    <location>
        <begin position="894"/>
        <end position="923"/>
    </location>
</feature>
<dbReference type="Pfam" id="PF13638">
    <property type="entry name" value="PIN_4"/>
    <property type="match status" value="1"/>
</dbReference>
<dbReference type="PANTHER" id="PTHR15696">
    <property type="entry name" value="SMG-7 SUPPRESSOR WITH MORPHOLOGICAL EFFECT ON GENITALIA PROTEIN 7"/>
    <property type="match status" value="1"/>
</dbReference>
<dbReference type="eggNOG" id="KOG2162">
    <property type="taxonomic scope" value="Eukaryota"/>
</dbReference>
<feature type="compositionally biased region" description="Basic and acidic residues" evidence="1">
    <location>
        <begin position="131"/>
        <end position="142"/>
    </location>
</feature>
<dbReference type="Gene3D" id="1.25.40.10">
    <property type="entry name" value="Tetratricopeptide repeat domain"/>
    <property type="match status" value="1"/>
</dbReference>
<dbReference type="Proteomes" id="UP000030671">
    <property type="component" value="Unassembled WGS sequence"/>
</dbReference>
<dbReference type="InterPro" id="IPR002716">
    <property type="entry name" value="PIN_dom"/>
</dbReference>
<feature type="compositionally biased region" description="Basic and acidic residues" evidence="1">
    <location>
        <begin position="165"/>
        <end position="184"/>
    </location>
</feature>
<dbReference type="GO" id="GO:0004540">
    <property type="term" value="F:RNA nuclease activity"/>
    <property type="evidence" value="ECO:0007669"/>
    <property type="project" value="UniProtKB-ARBA"/>
</dbReference>
<evidence type="ECO:0000313" key="4">
    <source>
        <dbReference type="Proteomes" id="UP000030671"/>
    </source>
</evidence>
<evidence type="ECO:0000256" key="1">
    <source>
        <dbReference type="SAM" id="MobiDB-lite"/>
    </source>
</evidence>
<feature type="compositionally biased region" description="Basic and acidic residues" evidence="1">
    <location>
        <begin position="894"/>
        <end position="911"/>
    </location>
</feature>
<dbReference type="GeneID" id="20676825"/>
<dbReference type="GO" id="GO:0005697">
    <property type="term" value="C:telomerase holoenzyme complex"/>
    <property type="evidence" value="ECO:0007669"/>
    <property type="project" value="TreeGrafter"/>
</dbReference>
<dbReference type="Gene3D" id="3.40.50.1010">
    <property type="entry name" value="5'-nuclease"/>
    <property type="match status" value="1"/>
</dbReference>
<sequence length="1184" mass="130734">MASAPRKHREPDAQVDLADRIFAIKRKNAPSVLLSRAPTHILIAAPSSPPRTRDRTERPSPAPLTPAPPPRESPSPSSPRKPHPAHRSPQRTVPHPDDGADDFSRRLTISGPSRASPHPHSAKQQKLFNHQTDDVPMRRPADPDPISDATSSSYAPRAPSKPSHPPRDQSHPGRLYDPRRDDPVRFASQARKPPPPPPASKSSRDIVSVSSASSYTPSIISSSFTLSSNTTDDSSNPSIFDRKSRDESKTTAFSAQLKKLYRDISALEAKIMRDDPDDAASEARLVLRPSPEPRGDDAESLRWQKRIEDHKSLAEMMHNLLEISLAPTVPVSLRSIPEKYNIVIRLWSHAFHRLLENLRRFSLSSQVAMEHLQEFIYYAYTFYSGLFEERSLDTFKINWLEALGDLARYRMAIAGLIATEATPPSSLAAILTSAQPSPESADAQVSAAVSSVSRQPFPRIDDSPSPSVGIAAARRLELEPEKERWRTIAREWYAAGVQDKPGIGKLHHHLGLLSREVEGEELRGLYHFVKSMITLHPFTTSRESVLPLWSPAAQARRGAPDACALDLFVYLHGMLFTNIQLDDFAPTLGRLIERLSIEDPQAREWTMMAAVNVGAILEYGRPAGALRRTGVVGQQERPVAGPLAKMKLARKHAAGAGADEKMDVDGETQPSPSLSDASASAEPLPAFSMALQLTFAMLAHVLKKPVRRGSTLGDALNPYLTIVLTFLGTLSQHPAAMALLERAVPWEMLAAFLCTVPRSVSRSASVKLTLDRSMLLPEDWSLRGMAWGGRKLYDHRFWETSGEGNMEMAVLDEVEEARVDGMIEDDHEDDDPKLRGARRELAVADKRWMRVFWAGELLAKAAEGFRRVEEAHGRSQWVVEGTLRDKVRVWAEEDRAEREAEERRKRGTRWDDSDDMDVDVDGDDEWQFADLSEQSEDDEMDSDEVKVLKARRRHLRSLLQSSSSTSPSENPEPRELRRARRSVPRRAAPARPSLKLVPGYTTLVVDTNIFLSSLPPLAALVDSLRWTVIVPLPVVMELDGLASNANALGAAAKDALAFLLARVRSHSAALKVQTSRGNYLASLAVRTESVDFDGPGALERSMDDLILKAAIWQDEHWTDRSAFMGGAGAGSGEAQSTAGAAKVVLLSLDRNLRLKARSRRLDAANEQDLAGLLASADNGRSLLG</sequence>
<dbReference type="SMART" id="SM00670">
    <property type="entry name" value="PINc"/>
    <property type="match status" value="1"/>
</dbReference>
<dbReference type="RefSeq" id="XP_009542392.1">
    <property type="nucleotide sequence ID" value="XM_009544097.1"/>
</dbReference>
<dbReference type="HOGENOM" id="CLU_003327_0_0_1"/>
<protein>
    <recommendedName>
        <fullName evidence="2">PIN domain-containing protein</fullName>
    </recommendedName>
</protein>
<feature type="region of interest" description="Disordered" evidence="1">
    <location>
        <begin position="958"/>
        <end position="990"/>
    </location>
</feature>
<dbReference type="SUPFAM" id="SSF48452">
    <property type="entry name" value="TPR-like"/>
    <property type="match status" value="1"/>
</dbReference>
<feature type="compositionally biased region" description="Low complexity" evidence="1">
    <location>
        <begin position="670"/>
        <end position="679"/>
    </location>
</feature>
<dbReference type="InterPro" id="IPR011990">
    <property type="entry name" value="TPR-like_helical_dom_sf"/>
</dbReference>
<organism evidence="3 4">
    <name type="scientific">Heterobasidion irregulare (strain TC 32-1)</name>
    <dbReference type="NCBI Taxonomy" id="747525"/>
    <lineage>
        <taxon>Eukaryota</taxon>
        <taxon>Fungi</taxon>
        <taxon>Dikarya</taxon>
        <taxon>Basidiomycota</taxon>
        <taxon>Agaricomycotina</taxon>
        <taxon>Agaricomycetes</taxon>
        <taxon>Russulales</taxon>
        <taxon>Bondarzewiaceae</taxon>
        <taxon>Heterobasidion</taxon>
        <taxon>Heterobasidion annosum species complex</taxon>
    </lineage>
</organism>
<accession>W4KI69</accession>
<feature type="domain" description="PIN" evidence="2">
    <location>
        <begin position="1001"/>
        <end position="1154"/>
    </location>
</feature>
<evidence type="ECO:0000259" key="2">
    <source>
        <dbReference type="SMART" id="SM00670"/>
    </source>
</evidence>
<dbReference type="STRING" id="747525.W4KI69"/>
<dbReference type="AlphaFoldDB" id="W4KI69"/>
<dbReference type="InterPro" id="IPR045153">
    <property type="entry name" value="Est1/Ebs1-like"/>
</dbReference>
<keyword evidence="4" id="KW-1185">Reference proteome</keyword>
<feature type="compositionally biased region" description="Basic residues" evidence="1">
    <location>
        <begin position="80"/>
        <end position="89"/>
    </location>
</feature>
<dbReference type="InterPro" id="IPR029060">
    <property type="entry name" value="PIN-like_dom_sf"/>
</dbReference>
<dbReference type="CDD" id="cd09880">
    <property type="entry name" value="PIN_Smg5-6-like"/>
    <property type="match status" value="1"/>
</dbReference>
<dbReference type="GO" id="GO:0042162">
    <property type="term" value="F:telomeric DNA binding"/>
    <property type="evidence" value="ECO:0007669"/>
    <property type="project" value="TreeGrafter"/>
</dbReference>
<feature type="region of interest" description="Disordered" evidence="1">
    <location>
        <begin position="29"/>
        <end position="248"/>
    </location>
</feature>
<feature type="compositionally biased region" description="Pro residues" evidence="1">
    <location>
        <begin position="60"/>
        <end position="79"/>
    </location>
</feature>
<feature type="compositionally biased region" description="Low complexity" evidence="1">
    <location>
        <begin position="958"/>
        <end position="969"/>
    </location>
</feature>
<feature type="compositionally biased region" description="Basic and acidic residues" evidence="1">
    <location>
        <begin position="94"/>
        <end position="105"/>
    </location>
</feature>
<gene>
    <name evidence="3" type="ORF">HETIRDRAFT_457384</name>
</gene>
<dbReference type="InParanoid" id="W4KI69"/>
<evidence type="ECO:0000313" key="3">
    <source>
        <dbReference type="EMBL" id="ETW85542.1"/>
    </source>
</evidence>
<dbReference type="KEGG" id="hir:HETIRDRAFT_457384"/>
<dbReference type="GO" id="GO:0070034">
    <property type="term" value="F:telomerase RNA binding"/>
    <property type="evidence" value="ECO:0007669"/>
    <property type="project" value="TreeGrafter"/>
</dbReference>
<dbReference type="OrthoDB" id="2017974at2759"/>
<dbReference type="SUPFAM" id="SSF88723">
    <property type="entry name" value="PIN domain-like"/>
    <property type="match status" value="1"/>
</dbReference>
<feature type="compositionally biased region" description="Low complexity" evidence="1">
    <location>
        <begin position="205"/>
        <end position="238"/>
    </location>
</feature>